<evidence type="ECO:0000313" key="2">
    <source>
        <dbReference type="Proteomes" id="UP000011713"/>
    </source>
</evidence>
<dbReference type="EnsemblProtists" id="HpaT804515">
    <property type="protein sequence ID" value="HpaP804515"/>
    <property type="gene ID" value="HpaG804515"/>
</dbReference>
<organism evidence="1 2">
    <name type="scientific">Hyaloperonospora arabidopsidis (strain Emoy2)</name>
    <name type="common">Downy mildew agent</name>
    <name type="synonym">Peronospora arabidopsidis</name>
    <dbReference type="NCBI Taxonomy" id="559515"/>
    <lineage>
        <taxon>Eukaryota</taxon>
        <taxon>Sar</taxon>
        <taxon>Stramenopiles</taxon>
        <taxon>Oomycota</taxon>
        <taxon>Peronosporomycetes</taxon>
        <taxon>Peronosporales</taxon>
        <taxon>Peronosporaceae</taxon>
        <taxon>Hyaloperonospora</taxon>
    </lineage>
</organism>
<dbReference type="EMBL" id="JH598169">
    <property type="status" value="NOT_ANNOTATED_CDS"/>
    <property type="molecule type" value="Genomic_DNA"/>
</dbReference>
<reference evidence="1" key="2">
    <citation type="submission" date="2015-06" db="UniProtKB">
        <authorList>
            <consortium name="EnsemblProtists"/>
        </authorList>
    </citation>
    <scope>IDENTIFICATION</scope>
    <source>
        <strain evidence="1">Emoy2</strain>
    </source>
</reference>
<protein>
    <submittedName>
        <fullName evidence="1">Uncharacterized protein</fullName>
    </submittedName>
</protein>
<dbReference type="HOGENOM" id="CLU_2627201_0_0_1"/>
<dbReference type="InParanoid" id="M4BDZ7"/>
<sequence>MGLLLAEFLGASQSWRPLTNCCRELMILREATAQWYQSSSVITLSLRGCIHLFKDLGLVLKVRERGLNLVFLIGLLLC</sequence>
<dbReference type="VEuPathDB" id="FungiDB:HpaG804515"/>
<proteinExistence type="predicted"/>
<accession>M4BDZ7</accession>
<dbReference type="Proteomes" id="UP000011713">
    <property type="component" value="Unassembled WGS sequence"/>
</dbReference>
<keyword evidence="2" id="KW-1185">Reference proteome</keyword>
<name>M4BDZ7_HYAAE</name>
<dbReference type="AlphaFoldDB" id="M4BDZ7"/>
<evidence type="ECO:0000313" key="1">
    <source>
        <dbReference type="EnsemblProtists" id="HpaP804515"/>
    </source>
</evidence>
<reference evidence="2" key="1">
    <citation type="journal article" date="2010" name="Science">
        <title>Signatures of adaptation to obligate biotrophy in the Hyaloperonospora arabidopsidis genome.</title>
        <authorList>
            <person name="Baxter L."/>
            <person name="Tripathy S."/>
            <person name="Ishaque N."/>
            <person name="Boot N."/>
            <person name="Cabral A."/>
            <person name="Kemen E."/>
            <person name="Thines M."/>
            <person name="Ah-Fong A."/>
            <person name="Anderson R."/>
            <person name="Badejoko W."/>
            <person name="Bittner-Eddy P."/>
            <person name="Boore J.L."/>
            <person name="Chibucos M.C."/>
            <person name="Coates M."/>
            <person name="Dehal P."/>
            <person name="Delehaunty K."/>
            <person name="Dong S."/>
            <person name="Downton P."/>
            <person name="Dumas B."/>
            <person name="Fabro G."/>
            <person name="Fronick C."/>
            <person name="Fuerstenberg S.I."/>
            <person name="Fulton L."/>
            <person name="Gaulin E."/>
            <person name="Govers F."/>
            <person name="Hughes L."/>
            <person name="Humphray S."/>
            <person name="Jiang R.H."/>
            <person name="Judelson H."/>
            <person name="Kamoun S."/>
            <person name="Kyung K."/>
            <person name="Meijer H."/>
            <person name="Minx P."/>
            <person name="Morris P."/>
            <person name="Nelson J."/>
            <person name="Phuntumart V."/>
            <person name="Qutob D."/>
            <person name="Rehmany A."/>
            <person name="Rougon-Cardoso A."/>
            <person name="Ryden P."/>
            <person name="Torto-Alalibo T."/>
            <person name="Studholme D."/>
            <person name="Wang Y."/>
            <person name="Win J."/>
            <person name="Wood J."/>
            <person name="Clifton S.W."/>
            <person name="Rogers J."/>
            <person name="Van den Ackerveken G."/>
            <person name="Jones J.D."/>
            <person name="McDowell J.M."/>
            <person name="Beynon J."/>
            <person name="Tyler B.M."/>
        </authorList>
    </citation>
    <scope>NUCLEOTIDE SEQUENCE [LARGE SCALE GENOMIC DNA]</scope>
    <source>
        <strain evidence="2">Emoy2</strain>
    </source>
</reference>